<evidence type="ECO:0000313" key="7">
    <source>
        <dbReference type="Proteomes" id="UP000054771"/>
    </source>
</evidence>
<feature type="compositionally biased region" description="Polar residues" evidence="3">
    <location>
        <begin position="1"/>
        <end position="16"/>
    </location>
</feature>
<dbReference type="InterPro" id="IPR039261">
    <property type="entry name" value="FNR_nucleotide-bd"/>
</dbReference>
<feature type="region of interest" description="Disordered" evidence="3">
    <location>
        <begin position="1"/>
        <end position="20"/>
    </location>
</feature>
<dbReference type="CDD" id="cd00207">
    <property type="entry name" value="fer2"/>
    <property type="match status" value="1"/>
</dbReference>
<dbReference type="Proteomes" id="UP000054771">
    <property type="component" value="Unassembled WGS sequence"/>
</dbReference>
<dbReference type="Gene3D" id="3.40.50.80">
    <property type="entry name" value="Nucleotide-binding domain of ferredoxin-NADP reductase (FNR) module"/>
    <property type="match status" value="1"/>
</dbReference>
<dbReference type="GO" id="GO:0030151">
    <property type="term" value="F:molybdenum ion binding"/>
    <property type="evidence" value="ECO:0007669"/>
    <property type="project" value="InterPro"/>
</dbReference>
<dbReference type="Gene3D" id="2.40.30.10">
    <property type="entry name" value="Translation factors"/>
    <property type="match status" value="1"/>
</dbReference>
<dbReference type="GO" id="GO:0030170">
    <property type="term" value="F:pyridoxal phosphate binding"/>
    <property type="evidence" value="ECO:0007669"/>
    <property type="project" value="InterPro"/>
</dbReference>
<evidence type="ECO:0000256" key="2">
    <source>
        <dbReference type="ARBA" id="ARBA00023014"/>
    </source>
</evidence>
<dbReference type="PANTHER" id="PTHR30212">
    <property type="entry name" value="PROTEIN YIIM"/>
    <property type="match status" value="1"/>
</dbReference>
<keyword evidence="2" id="KW-0411">Iron-sulfur</keyword>
<keyword evidence="1" id="KW-0001">2Fe-2S</keyword>
<feature type="domain" description="MOSC" evidence="5">
    <location>
        <begin position="52"/>
        <end position="189"/>
    </location>
</feature>
<dbReference type="InterPro" id="IPR001041">
    <property type="entry name" value="2Fe-2S_ferredoxin-type"/>
</dbReference>
<dbReference type="PROSITE" id="PS51340">
    <property type="entry name" value="MOSC"/>
    <property type="match status" value="1"/>
</dbReference>
<keyword evidence="1" id="KW-0479">Metal-binding</keyword>
<dbReference type="Gene3D" id="3.10.20.30">
    <property type="match status" value="1"/>
</dbReference>
<evidence type="ECO:0000256" key="1">
    <source>
        <dbReference type="ARBA" id="ARBA00022714"/>
    </source>
</evidence>
<dbReference type="SUPFAM" id="SSF63380">
    <property type="entry name" value="Riboflavin synthase domain-like"/>
    <property type="match status" value="1"/>
</dbReference>
<name>A0A0U5GL03_ASPCI</name>
<evidence type="ECO:0000259" key="5">
    <source>
        <dbReference type="PROSITE" id="PS51340"/>
    </source>
</evidence>
<dbReference type="InterPro" id="IPR017938">
    <property type="entry name" value="Riboflavin_synthase-like_b-brl"/>
</dbReference>
<dbReference type="PROSITE" id="PS00197">
    <property type="entry name" value="2FE2S_FER_1"/>
    <property type="match status" value="1"/>
</dbReference>
<dbReference type="OrthoDB" id="5390at2759"/>
<dbReference type="CDD" id="cd06185">
    <property type="entry name" value="PDR_like"/>
    <property type="match status" value="1"/>
</dbReference>
<dbReference type="STRING" id="454130.A0A0U5GL03"/>
<dbReference type="InterPro" id="IPR005302">
    <property type="entry name" value="MoCF_Sase_C"/>
</dbReference>
<dbReference type="PROSITE" id="PS51085">
    <property type="entry name" value="2FE2S_FER_2"/>
    <property type="match status" value="1"/>
</dbReference>
<gene>
    <name evidence="6" type="ORF">ASPCAL01791</name>
</gene>
<evidence type="ECO:0000313" key="6">
    <source>
        <dbReference type="EMBL" id="CEN59339.1"/>
    </source>
</evidence>
<dbReference type="InterPro" id="IPR012675">
    <property type="entry name" value="Beta-grasp_dom_sf"/>
</dbReference>
<dbReference type="SUPFAM" id="SSF52343">
    <property type="entry name" value="Ferredoxin reductase-like, C-terminal NADP-linked domain"/>
    <property type="match status" value="1"/>
</dbReference>
<dbReference type="InterPro" id="IPR006058">
    <property type="entry name" value="2Fe2S_fd_BS"/>
</dbReference>
<dbReference type="AlphaFoldDB" id="A0A0U5GL03"/>
<dbReference type="InterPro" id="IPR052353">
    <property type="entry name" value="Benzoxazolinone_Detox_Enz"/>
</dbReference>
<reference evidence="7" key="1">
    <citation type="journal article" date="2016" name="Genome Announc.">
        <title>Draft genome sequences of fungus Aspergillus calidoustus.</title>
        <authorList>
            <person name="Horn F."/>
            <person name="Linde J."/>
            <person name="Mattern D.J."/>
            <person name="Walther G."/>
            <person name="Guthke R."/>
            <person name="Scherlach K."/>
            <person name="Martin K."/>
            <person name="Brakhage A.A."/>
            <person name="Petzke L."/>
            <person name="Valiante V."/>
        </authorList>
    </citation>
    <scope>NUCLEOTIDE SEQUENCE [LARGE SCALE GENOMIC DNA]</scope>
    <source>
        <strain evidence="7">SF006504</strain>
    </source>
</reference>
<keyword evidence="7" id="KW-1185">Reference proteome</keyword>
<evidence type="ECO:0000259" key="4">
    <source>
        <dbReference type="PROSITE" id="PS51085"/>
    </source>
</evidence>
<organism evidence="6 7">
    <name type="scientific">Aspergillus calidoustus</name>
    <dbReference type="NCBI Taxonomy" id="454130"/>
    <lineage>
        <taxon>Eukaryota</taxon>
        <taxon>Fungi</taxon>
        <taxon>Dikarya</taxon>
        <taxon>Ascomycota</taxon>
        <taxon>Pezizomycotina</taxon>
        <taxon>Eurotiomycetes</taxon>
        <taxon>Eurotiomycetidae</taxon>
        <taxon>Eurotiales</taxon>
        <taxon>Aspergillaceae</taxon>
        <taxon>Aspergillus</taxon>
        <taxon>Aspergillus subgen. Nidulantes</taxon>
    </lineage>
</organism>
<dbReference type="Gene3D" id="2.40.33.20">
    <property type="entry name" value="PK beta-barrel domain-like"/>
    <property type="match status" value="1"/>
</dbReference>
<sequence length="568" mass="62556">MGVQSTRNIPKETISSLDHAPWPEPGILLQVRAGKVKKAALGGEITSAIYKQEHDGPIFCTPTGFTGDEHASSRHGGTERAVHQYNPDHYADWQAESAPDPSLYDIGAYGENMVTTSFNEENVCIGDIFQLGNEVLLEVSEPRHPCHKLNSRFQWQRALNRTIRTGRSGWNMRVLRTGTVCKGDRMSLLKRPFPQWSVLNVQRVIRARHVPLALLSECAQLLPLTDLFLGLAKARLRETPKVYTLIDAKLVTGRVRKLTFALKDDLTLANPEFDPYGFAQITFGSSASRFLRSYSIVDGNLYKFSLGVSLDHQTRGGSAYLHNELKLGDEIEMAPGMNPGAQENDARCEKDGLTKTTRIVIVGGIGVTAFLPSIQDWERQGLPYSIHYAVRSPEDAAFLDQLPAHKTTLYASSRGERLDVGSIIPKPDDLNNGHKARIFSCGPARMMKECARITGQLGYPEHMVHFEDFGSGEGGILGEAFNVEVDEPDTNRHETLTVPANKTLLDVLNDAGFDILYSCKSGACGACKVKVCEGDIDYKSTALLAKEKGIALQSCVDRGIGKLKIEVD</sequence>
<keyword evidence="1" id="KW-0408">Iron</keyword>
<dbReference type="InterPro" id="IPR036010">
    <property type="entry name" value="2Fe-2S_ferredoxin-like_sf"/>
</dbReference>
<dbReference type="SUPFAM" id="SSF54292">
    <property type="entry name" value="2Fe-2S ferredoxin-like"/>
    <property type="match status" value="1"/>
</dbReference>
<dbReference type="Pfam" id="PF03473">
    <property type="entry name" value="MOSC"/>
    <property type="match status" value="1"/>
</dbReference>
<protein>
    <submittedName>
        <fullName evidence="6">Putative MOSC domain-containing protein</fullName>
    </submittedName>
</protein>
<feature type="domain" description="2Fe-2S ferredoxin-type" evidence="4">
    <location>
        <begin position="481"/>
        <end position="568"/>
    </location>
</feature>
<dbReference type="EMBL" id="CDMC01000002">
    <property type="protein sequence ID" value="CEN59339.1"/>
    <property type="molecule type" value="Genomic_DNA"/>
</dbReference>
<evidence type="ECO:0000256" key="3">
    <source>
        <dbReference type="SAM" id="MobiDB-lite"/>
    </source>
</evidence>
<dbReference type="InterPro" id="IPR011037">
    <property type="entry name" value="Pyrv_Knase-like_insert_dom_sf"/>
</dbReference>
<dbReference type="SUPFAM" id="SSF50800">
    <property type="entry name" value="PK beta-barrel domain-like"/>
    <property type="match status" value="1"/>
</dbReference>
<accession>A0A0U5GL03</accession>
<dbReference type="PANTHER" id="PTHR30212:SF2">
    <property type="entry name" value="PROTEIN YIIM"/>
    <property type="match status" value="1"/>
</dbReference>
<proteinExistence type="predicted"/>
<dbReference type="OMA" id="WSVLNVQ"/>
<dbReference type="GO" id="GO:0051537">
    <property type="term" value="F:2 iron, 2 sulfur cluster binding"/>
    <property type="evidence" value="ECO:0007669"/>
    <property type="project" value="UniProtKB-KW"/>
</dbReference>
<dbReference type="GO" id="GO:0003824">
    <property type="term" value="F:catalytic activity"/>
    <property type="evidence" value="ECO:0007669"/>
    <property type="project" value="InterPro"/>
</dbReference>
<dbReference type="Pfam" id="PF00111">
    <property type="entry name" value="Fer2"/>
    <property type="match status" value="1"/>
</dbReference>